<evidence type="ECO:0000313" key="1">
    <source>
        <dbReference type="EMBL" id="KAF2489192.1"/>
    </source>
</evidence>
<protein>
    <submittedName>
        <fullName evidence="1">Uncharacterized protein</fullName>
    </submittedName>
</protein>
<dbReference type="Proteomes" id="UP000799750">
    <property type="component" value="Unassembled WGS sequence"/>
</dbReference>
<accession>A0A6A6QAC5</accession>
<reference evidence="1" key="1">
    <citation type="journal article" date="2020" name="Stud. Mycol.">
        <title>101 Dothideomycetes genomes: a test case for predicting lifestyles and emergence of pathogens.</title>
        <authorList>
            <person name="Haridas S."/>
            <person name="Albert R."/>
            <person name="Binder M."/>
            <person name="Bloem J."/>
            <person name="Labutti K."/>
            <person name="Salamov A."/>
            <person name="Andreopoulos B."/>
            <person name="Baker S."/>
            <person name="Barry K."/>
            <person name="Bills G."/>
            <person name="Bluhm B."/>
            <person name="Cannon C."/>
            <person name="Castanera R."/>
            <person name="Culley D."/>
            <person name="Daum C."/>
            <person name="Ezra D."/>
            <person name="Gonzalez J."/>
            <person name="Henrissat B."/>
            <person name="Kuo A."/>
            <person name="Liang C."/>
            <person name="Lipzen A."/>
            <person name="Lutzoni F."/>
            <person name="Magnuson J."/>
            <person name="Mondo S."/>
            <person name="Nolan M."/>
            <person name="Ohm R."/>
            <person name="Pangilinan J."/>
            <person name="Park H.-J."/>
            <person name="Ramirez L."/>
            <person name="Alfaro M."/>
            <person name="Sun H."/>
            <person name="Tritt A."/>
            <person name="Yoshinaga Y."/>
            <person name="Zwiers L.-H."/>
            <person name="Turgeon B."/>
            <person name="Goodwin S."/>
            <person name="Spatafora J."/>
            <person name="Crous P."/>
            <person name="Grigoriev I."/>
        </authorList>
    </citation>
    <scope>NUCLEOTIDE SEQUENCE</scope>
    <source>
        <strain evidence="1">CBS 269.34</strain>
    </source>
</reference>
<proteinExistence type="predicted"/>
<keyword evidence="2" id="KW-1185">Reference proteome</keyword>
<evidence type="ECO:0000313" key="2">
    <source>
        <dbReference type="Proteomes" id="UP000799750"/>
    </source>
</evidence>
<sequence>MSRKCEVSFSSASKFFQLFCDVRKILPFSRTMPVYGFSLPSQCPICHPRRASACRCEDKPALKRVLRAVRVVHAIGLTVLEGVNCEDILRVNFKTENNGDRFLERHLRPGSSPVIGFDIYPLPAQLQETKNSFLKRAVLSTSQCDFLVAVLGEALAALLGQDVDESAEVLVNAKSIYRPRLVQGHVVKEQGVTSHNALAFWLKIEDIPVIFDPSSAQFGNNKPVYVLPRMGEGASDHFTAVLGIRALGTTLRDVAKNDPQYAEWAAAIECLVHSAVFTGPSNFSPRWPDYVSQLDLPEDEFEARLAAALLDLSTRAVPAFLGQWRSTH</sequence>
<dbReference type="AlphaFoldDB" id="A0A6A6QAC5"/>
<organism evidence="1 2">
    <name type="scientific">Lophium mytilinum</name>
    <dbReference type="NCBI Taxonomy" id="390894"/>
    <lineage>
        <taxon>Eukaryota</taxon>
        <taxon>Fungi</taxon>
        <taxon>Dikarya</taxon>
        <taxon>Ascomycota</taxon>
        <taxon>Pezizomycotina</taxon>
        <taxon>Dothideomycetes</taxon>
        <taxon>Pleosporomycetidae</taxon>
        <taxon>Mytilinidiales</taxon>
        <taxon>Mytilinidiaceae</taxon>
        <taxon>Lophium</taxon>
    </lineage>
</organism>
<name>A0A6A6QAC5_9PEZI</name>
<dbReference type="EMBL" id="MU004199">
    <property type="protein sequence ID" value="KAF2489192.1"/>
    <property type="molecule type" value="Genomic_DNA"/>
</dbReference>
<gene>
    <name evidence="1" type="ORF">BU16DRAFT_567371</name>
</gene>